<feature type="binding site" evidence="13">
    <location>
        <position position="199"/>
    </location>
    <ligand>
        <name>sn-glycerol 3-phosphate</name>
        <dbReference type="ChEBI" id="CHEBI:57597"/>
    </ligand>
</feature>
<dbReference type="HAMAP" id="MF_00394">
    <property type="entry name" value="NAD_Glyc3P_dehydrog"/>
    <property type="match status" value="1"/>
</dbReference>
<dbReference type="PANTHER" id="PTHR11728:SF1">
    <property type="entry name" value="GLYCEROL-3-PHOSPHATE DEHYDROGENASE [NAD(+)] 2, CHLOROPLASTIC"/>
    <property type="match status" value="1"/>
</dbReference>
<dbReference type="AlphaFoldDB" id="A0A410H5A0"/>
<dbReference type="FunFam" id="3.40.50.720:FF:000019">
    <property type="entry name" value="Glycerol-3-phosphate dehydrogenase [NAD(P)+]"/>
    <property type="match status" value="1"/>
</dbReference>
<protein>
    <recommendedName>
        <fullName evidence="11 13">Glycerol-3-phosphate dehydrogenase [NAD(P)+]</fullName>
        <ecNumber evidence="10 13">1.1.1.94</ecNumber>
    </recommendedName>
    <alternativeName>
        <fullName evidence="13">NAD(P)(+)-dependent glycerol-3-phosphate dehydrogenase</fullName>
    </alternativeName>
    <alternativeName>
        <fullName evidence="12 13">NAD(P)H-dependent dihydroxyacetone-phosphate reductase</fullName>
    </alternativeName>
</protein>
<dbReference type="InterPro" id="IPR006109">
    <property type="entry name" value="G3P_DH_NAD-dep_C"/>
</dbReference>
<dbReference type="PANTHER" id="PTHR11728">
    <property type="entry name" value="GLYCEROL-3-PHOSPHATE DEHYDROGENASE"/>
    <property type="match status" value="1"/>
</dbReference>
<dbReference type="UniPathway" id="UPA00940"/>
<keyword evidence="13" id="KW-0547">Nucleotide-binding</keyword>
<feature type="binding site" evidence="13">
    <location>
        <position position="115"/>
    </location>
    <ligand>
        <name>NADPH</name>
        <dbReference type="ChEBI" id="CHEBI:57783"/>
    </ligand>
</feature>
<evidence type="ECO:0000259" key="19">
    <source>
        <dbReference type="Pfam" id="PF07479"/>
    </source>
</evidence>
<dbReference type="InterPro" id="IPR036291">
    <property type="entry name" value="NAD(P)-bd_dom_sf"/>
</dbReference>
<feature type="active site" description="Proton acceptor" evidence="13 14">
    <location>
        <position position="199"/>
    </location>
</feature>
<dbReference type="EMBL" id="CP035033">
    <property type="protein sequence ID" value="QAB16112.1"/>
    <property type="molecule type" value="Genomic_DNA"/>
</dbReference>
<evidence type="ECO:0000256" key="6">
    <source>
        <dbReference type="ARBA" id="ARBA00023098"/>
    </source>
</evidence>
<dbReference type="EC" id="1.1.1.94" evidence="10 13"/>
<feature type="binding site" evidence="15">
    <location>
        <begin position="263"/>
        <end position="264"/>
    </location>
    <ligand>
        <name>substrate</name>
    </ligand>
</feature>
<dbReference type="InterPro" id="IPR006168">
    <property type="entry name" value="G3P_DH_NAD-dep"/>
</dbReference>
<feature type="binding site" evidence="13">
    <location>
        <position position="262"/>
    </location>
    <ligand>
        <name>sn-glycerol 3-phosphate</name>
        <dbReference type="ChEBI" id="CHEBI:57597"/>
    </ligand>
</feature>
<keyword evidence="2 13" id="KW-0444">Lipid biosynthesis</keyword>
<dbReference type="KEGG" id="htr:EPV75_10760"/>
<dbReference type="PROSITE" id="PS00957">
    <property type="entry name" value="NAD_G3PDH"/>
    <property type="match status" value="1"/>
</dbReference>
<evidence type="ECO:0000256" key="10">
    <source>
        <dbReference type="ARBA" id="ARBA00066687"/>
    </source>
</evidence>
<feature type="binding site" evidence="13">
    <location>
        <position position="290"/>
    </location>
    <ligand>
        <name>NADPH</name>
        <dbReference type="ChEBI" id="CHEBI:57783"/>
    </ligand>
</feature>
<comment type="similarity">
    <text evidence="1 13 17">Belongs to the NAD-dependent glycerol-3-phosphate dehydrogenase family.</text>
</comment>
<evidence type="ECO:0000256" key="5">
    <source>
        <dbReference type="ARBA" id="ARBA00023027"/>
    </source>
</evidence>
<dbReference type="PIRSF" id="PIRSF000114">
    <property type="entry name" value="Glycerol-3-P_dh"/>
    <property type="match status" value="1"/>
</dbReference>
<feature type="binding site" evidence="16">
    <location>
        <position position="263"/>
    </location>
    <ligand>
        <name>NAD(+)</name>
        <dbReference type="ChEBI" id="CHEBI:57540"/>
    </ligand>
</feature>
<dbReference type="GO" id="GO:0051287">
    <property type="term" value="F:NAD binding"/>
    <property type="evidence" value="ECO:0007669"/>
    <property type="project" value="InterPro"/>
</dbReference>
<feature type="binding site" evidence="13">
    <location>
        <position position="18"/>
    </location>
    <ligand>
        <name>NADPH</name>
        <dbReference type="ChEBI" id="CHEBI:57783"/>
    </ligand>
</feature>
<keyword evidence="3 13" id="KW-0521">NADP</keyword>
<comment type="catalytic activity">
    <reaction evidence="9">
        <text>sn-glycerol 3-phosphate + NADP(+) = dihydroxyacetone phosphate + NADPH + H(+)</text>
        <dbReference type="Rhea" id="RHEA:11096"/>
        <dbReference type="ChEBI" id="CHEBI:15378"/>
        <dbReference type="ChEBI" id="CHEBI:57597"/>
        <dbReference type="ChEBI" id="CHEBI:57642"/>
        <dbReference type="ChEBI" id="CHEBI:57783"/>
        <dbReference type="ChEBI" id="CHEBI:58349"/>
        <dbReference type="EC" id="1.1.1.94"/>
    </reaction>
    <physiologicalReaction direction="right-to-left" evidence="9">
        <dbReference type="Rhea" id="RHEA:11098"/>
    </physiologicalReaction>
</comment>
<dbReference type="NCBIfam" id="NF000942">
    <property type="entry name" value="PRK00094.1-4"/>
    <property type="match status" value="1"/>
</dbReference>
<evidence type="ECO:0000256" key="17">
    <source>
        <dbReference type="RuleBase" id="RU000437"/>
    </source>
</evidence>
<reference evidence="20 21" key="1">
    <citation type="journal article" date="2018" name="Environ. Microbiol.">
        <title>Genomes of ubiquitous marine and hypersaline Hydrogenovibrio, Thiomicrorhabdus and Thiomicrospira spp. encode a diversity of mechanisms to sustain chemolithoautotrophy in heterogeneous environments.</title>
        <authorList>
            <person name="Scott K.M."/>
            <person name="Williams J."/>
            <person name="Porter C.M.B."/>
            <person name="Russel S."/>
            <person name="Harmer T.L."/>
            <person name="Paul J.H."/>
            <person name="Antonen K.M."/>
            <person name="Bridges M.K."/>
            <person name="Camper G.J."/>
            <person name="Campla C.K."/>
            <person name="Casella L.G."/>
            <person name="Chase E."/>
            <person name="Conrad J.W."/>
            <person name="Cruz M.C."/>
            <person name="Dunlap D.S."/>
            <person name="Duran L."/>
            <person name="Fahsbender E.M."/>
            <person name="Goldsmith D.B."/>
            <person name="Keeley R.F."/>
            <person name="Kondoff M.R."/>
            <person name="Kussy B.I."/>
            <person name="Lane M.K."/>
            <person name="Lawler S."/>
            <person name="Leigh B.A."/>
            <person name="Lewis C."/>
            <person name="Lostal L.M."/>
            <person name="Marking D."/>
            <person name="Mancera P.A."/>
            <person name="McClenthan E.C."/>
            <person name="McIntyre E.A."/>
            <person name="Mine J.A."/>
            <person name="Modi S."/>
            <person name="Moore B.D."/>
            <person name="Morgan W.A."/>
            <person name="Nelson K.M."/>
            <person name="Nguyen K.N."/>
            <person name="Ogburn N."/>
            <person name="Parrino D.G."/>
            <person name="Pedapudi A.D."/>
            <person name="Pelham R.P."/>
            <person name="Preece A.M."/>
            <person name="Rampersad E.A."/>
            <person name="Richardson J.C."/>
            <person name="Rodgers C.M."/>
            <person name="Schaffer B.L."/>
            <person name="Sheridan N.E."/>
            <person name="Solone M.R."/>
            <person name="Staley Z.R."/>
            <person name="Tabuchi M."/>
            <person name="Waide R.J."/>
            <person name="Wanjugi P.W."/>
            <person name="Young S."/>
            <person name="Clum A."/>
            <person name="Daum C."/>
            <person name="Huntemann M."/>
            <person name="Ivanova N."/>
            <person name="Kyrpides N."/>
            <person name="Mikhailova N."/>
            <person name="Palaniappan K."/>
            <person name="Pillay M."/>
            <person name="Reddy T.B.K."/>
            <person name="Shapiro N."/>
            <person name="Stamatis D."/>
            <person name="Varghese N."/>
            <person name="Woyke T."/>
            <person name="Boden R."/>
            <person name="Freyermuth S.K."/>
            <person name="Kerfeld C.A."/>
        </authorList>
    </citation>
    <scope>NUCLEOTIDE SEQUENCE [LARGE SCALE GENOMIC DNA]</scope>
    <source>
        <strain evidence="20 21">JR-2</strain>
    </source>
</reference>
<evidence type="ECO:0000256" key="16">
    <source>
        <dbReference type="PIRSR" id="PIRSR000114-3"/>
    </source>
</evidence>
<dbReference type="RefSeq" id="WP_128385389.1">
    <property type="nucleotide sequence ID" value="NZ_CP035033.1"/>
</dbReference>
<dbReference type="GO" id="GO:0005975">
    <property type="term" value="P:carbohydrate metabolic process"/>
    <property type="evidence" value="ECO:0007669"/>
    <property type="project" value="InterPro"/>
</dbReference>
<sequence>MTSNASQQRIAVLGAGAWGSALAIHLAKNGHDIQLWEHDPKRAGLLQKHRENERYLKGIAFPERLTVTSDLAEALHSADAVLLVVPSHVFREVLHHVAEVRDLNQAPVHFAWATKGFEPGSSLMLHQIVEQELHNRFPVAVLSGPTFADEVARGLPTAMVSASADASEAQFWADVFHCDTFRMYTQSDIVGVEVGGAYKNIMAIATGLSDGLQLGANARAALIGRGMKEMMRFGAALGAEPETLMGLSGLGDLVLTCTDNLSRNRRFGLRMAQSGLSSDAVIDEIGQVVEGVKAAKAVKRIAERHGLDLPIMEQVYRIITGEKTAQEAVSALMHRDGRSETEHF</sequence>
<evidence type="ECO:0000256" key="13">
    <source>
        <dbReference type="HAMAP-Rule" id="MF_00394"/>
    </source>
</evidence>
<evidence type="ECO:0000313" key="21">
    <source>
        <dbReference type="Proteomes" id="UP000285478"/>
    </source>
</evidence>
<evidence type="ECO:0000256" key="2">
    <source>
        <dbReference type="ARBA" id="ARBA00022516"/>
    </source>
</evidence>
<feature type="binding site" evidence="13">
    <location>
        <position position="115"/>
    </location>
    <ligand>
        <name>sn-glycerol 3-phosphate</name>
        <dbReference type="ChEBI" id="CHEBI:57597"/>
    </ligand>
</feature>
<dbReference type="Pfam" id="PF01210">
    <property type="entry name" value="NAD_Gly3P_dh_N"/>
    <property type="match status" value="1"/>
</dbReference>
<accession>A0A410H5A0</accession>
<dbReference type="GO" id="GO:0046167">
    <property type="term" value="P:glycerol-3-phosphate biosynthetic process"/>
    <property type="evidence" value="ECO:0007669"/>
    <property type="project" value="UniProtKB-UniRule"/>
</dbReference>
<keyword evidence="6 13" id="KW-0443">Lipid metabolism</keyword>
<feature type="binding site" evidence="16">
    <location>
        <begin position="14"/>
        <end position="19"/>
    </location>
    <ligand>
        <name>NAD(+)</name>
        <dbReference type="ChEBI" id="CHEBI:57540"/>
    </ligand>
</feature>
<dbReference type="Pfam" id="PF07479">
    <property type="entry name" value="NAD_Gly3P_dh_C"/>
    <property type="match status" value="1"/>
</dbReference>
<evidence type="ECO:0000256" key="8">
    <source>
        <dbReference type="ARBA" id="ARBA00023264"/>
    </source>
</evidence>
<dbReference type="PRINTS" id="PR00077">
    <property type="entry name" value="GPDHDRGNASE"/>
</dbReference>
<comment type="catalytic activity">
    <reaction evidence="13">
        <text>sn-glycerol 3-phosphate + NAD(+) = dihydroxyacetone phosphate + NADH + H(+)</text>
        <dbReference type="Rhea" id="RHEA:11092"/>
        <dbReference type="ChEBI" id="CHEBI:15378"/>
        <dbReference type="ChEBI" id="CHEBI:57540"/>
        <dbReference type="ChEBI" id="CHEBI:57597"/>
        <dbReference type="ChEBI" id="CHEBI:57642"/>
        <dbReference type="ChEBI" id="CHEBI:57945"/>
        <dbReference type="EC" id="1.1.1.94"/>
    </reaction>
</comment>
<keyword evidence="7 13" id="KW-0594">Phospholipid biosynthesis</keyword>
<evidence type="ECO:0000256" key="3">
    <source>
        <dbReference type="ARBA" id="ARBA00022857"/>
    </source>
</evidence>
<dbReference type="GO" id="GO:0046168">
    <property type="term" value="P:glycerol-3-phosphate catabolic process"/>
    <property type="evidence" value="ECO:0007669"/>
    <property type="project" value="InterPro"/>
</dbReference>
<dbReference type="NCBIfam" id="NF000940">
    <property type="entry name" value="PRK00094.1-2"/>
    <property type="match status" value="1"/>
</dbReference>
<dbReference type="Gene3D" id="1.10.1040.10">
    <property type="entry name" value="N-(1-d-carboxylethyl)-l-norvaline Dehydrogenase, domain 2"/>
    <property type="match status" value="1"/>
</dbReference>
<dbReference type="GO" id="GO:0141153">
    <property type="term" value="F:glycerol-3-phosphate dehydrogenase (NADP+) activity"/>
    <property type="evidence" value="ECO:0007669"/>
    <property type="project" value="RHEA"/>
</dbReference>
<organism evidence="20 21">
    <name type="scientific">Hydrogenovibrio thermophilus</name>
    <dbReference type="NCBI Taxonomy" id="265883"/>
    <lineage>
        <taxon>Bacteria</taxon>
        <taxon>Pseudomonadati</taxon>
        <taxon>Pseudomonadota</taxon>
        <taxon>Gammaproteobacteria</taxon>
        <taxon>Thiotrichales</taxon>
        <taxon>Piscirickettsiaceae</taxon>
        <taxon>Hydrogenovibrio</taxon>
    </lineage>
</organism>
<comment type="subcellular location">
    <subcellularLocation>
        <location evidence="13">Cytoplasm</location>
    </subcellularLocation>
</comment>
<comment type="function">
    <text evidence="13">Catalyzes the reduction of the glycolytic intermediate dihydroxyacetone phosphate (DHAP) to sn-glycerol 3-phosphate (G3P), the key precursor for phospholipid synthesis.</text>
</comment>
<feature type="binding site" evidence="13">
    <location>
        <position position="144"/>
    </location>
    <ligand>
        <name>sn-glycerol 3-phosphate</name>
        <dbReference type="ChEBI" id="CHEBI:57597"/>
    </ligand>
</feature>
<gene>
    <name evidence="13" type="primary">gpsA</name>
    <name evidence="20" type="ORF">EPV75_10760</name>
</gene>
<feature type="binding site" evidence="13">
    <location>
        <position position="252"/>
    </location>
    <ligand>
        <name>sn-glycerol 3-phosphate</name>
        <dbReference type="ChEBI" id="CHEBI:57597"/>
    </ligand>
</feature>
<feature type="binding site" evidence="13">
    <location>
        <position position="55"/>
    </location>
    <ligand>
        <name>NADPH</name>
        <dbReference type="ChEBI" id="CHEBI:57783"/>
    </ligand>
</feature>
<dbReference type="InterPro" id="IPR013328">
    <property type="entry name" value="6PGD_dom2"/>
</dbReference>
<feature type="binding site" evidence="13">
    <location>
        <position position="263"/>
    </location>
    <ligand>
        <name>NADPH</name>
        <dbReference type="ChEBI" id="CHEBI:57783"/>
    </ligand>
</feature>
<feature type="binding site" evidence="13">
    <location>
        <position position="288"/>
    </location>
    <ligand>
        <name>NADPH</name>
        <dbReference type="ChEBI" id="CHEBI:57783"/>
    </ligand>
</feature>
<evidence type="ECO:0000256" key="1">
    <source>
        <dbReference type="ARBA" id="ARBA00011009"/>
    </source>
</evidence>
<dbReference type="InterPro" id="IPR008927">
    <property type="entry name" value="6-PGluconate_DH-like_C_sf"/>
</dbReference>
<dbReference type="InterPro" id="IPR011128">
    <property type="entry name" value="G3P_DH_NAD-dep_N"/>
</dbReference>
<feature type="binding site" evidence="13">
    <location>
        <position position="148"/>
    </location>
    <ligand>
        <name>NADPH</name>
        <dbReference type="ChEBI" id="CHEBI:57783"/>
    </ligand>
</feature>
<evidence type="ECO:0000313" key="20">
    <source>
        <dbReference type="EMBL" id="QAB16112.1"/>
    </source>
</evidence>
<feature type="domain" description="Glycerol-3-phosphate dehydrogenase NAD-dependent C-terminal" evidence="19">
    <location>
        <begin position="188"/>
        <end position="329"/>
    </location>
</feature>
<keyword evidence="13" id="KW-0963">Cytoplasm</keyword>
<dbReference type="Gene3D" id="3.40.50.720">
    <property type="entry name" value="NAD(P)-binding Rossmann-like Domain"/>
    <property type="match status" value="1"/>
</dbReference>
<dbReference type="GO" id="GO:0005829">
    <property type="term" value="C:cytosol"/>
    <property type="evidence" value="ECO:0007669"/>
    <property type="project" value="TreeGrafter"/>
</dbReference>
<proteinExistence type="inferred from homology"/>
<evidence type="ECO:0000256" key="14">
    <source>
        <dbReference type="PIRSR" id="PIRSR000114-1"/>
    </source>
</evidence>
<name>A0A410H5A0_9GAMM</name>
<dbReference type="GO" id="GO:0141152">
    <property type="term" value="F:glycerol-3-phosphate dehydrogenase (NAD+) activity"/>
    <property type="evidence" value="ECO:0007669"/>
    <property type="project" value="RHEA"/>
</dbReference>
<dbReference type="FunFam" id="1.10.1040.10:FF:000001">
    <property type="entry name" value="Glycerol-3-phosphate dehydrogenase [NAD(P)+]"/>
    <property type="match status" value="1"/>
</dbReference>
<feature type="binding site" evidence="13">
    <location>
        <position position="263"/>
    </location>
    <ligand>
        <name>sn-glycerol 3-phosphate</name>
        <dbReference type="ChEBI" id="CHEBI:57597"/>
    </ligand>
</feature>
<keyword evidence="8 13" id="KW-1208">Phospholipid metabolism</keyword>
<feature type="domain" description="Glycerol-3-phosphate dehydrogenase NAD-dependent N-terminal" evidence="18">
    <location>
        <begin position="10"/>
        <end position="167"/>
    </location>
</feature>
<evidence type="ECO:0000259" key="18">
    <source>
        <dbReference type="Pfam" id="PF01210"/>
    </source>
</evidence>
<feature type="binding site" evidence="16">
    <location>
        <position position="148"/>
    </location>
    <ligand>
        <name>NAD(+)</name>
        <dbReference type="ChEBI" id="CHEBI:57540"/>
    </ligand>
</feature>
<feature type="binding site" evidence="15">
    <location>
        <position position="115"/>
    </location>
    <ligand>
        <name>substrate</name>
    </ligand>
</feature>
<dbReference type="SUPFAM" id="SSF48179">
    <property type="entry name" value="6-phosphogluconate dehydrogenase C-terminal domain-like"/>
    <property type="match status" value="1"/>
</dbReference>
<evidence type="ECO:0000256" key="12">
    <source>
        <dbReference type="ARBA" id="ARBA00080511"/>
    </source>
</evidence>
<dbReference type="Proteomes" id="UP000285478">
    <property type="component" value="Chromosome"/>
</dbReference>
<evidence type="ECO:0000256" key="4">
    <source>
        <dbReference type="ARBA" id="ARBA00023002"/>
    </source>
</evidence>
<evidence type="ECO:0000256" key="7">
    <source>
        <dbReference type="ARBA" id="ARBA00023209"/>
    </source>
</evidence>
<comment type="caution">
    <text evidence="13">Lacks conserved residue(s) required for the propagation of feature annotation.</text>
</comment>
<dbReference type="SUPFAM" id="SSF51735">
    <property type="entry name" value="NAD(P)-binding Rossmann-fold domains"/>
    <property type="match status" value="1"/>
</dbReference>
<keyword evidence="5 13" id="KW-0520">NAD</keyword>
<dbReference type="GO" id="GO:0046474">
    <property type="term" value="P:glycerophospholipid biosynthetic process"/>
    <property type="evidence" value="ECO:0007669"/>
    <property type="project" value="TreeGrafter"/>
</dbReference>
<keyword evidence="21" id="KW-1185">Reference proteome</keyword>
<feature type="binding site" evidence="13">
    <location>
        <position position="264"/>
    </location>
    <ligand>
        <name>sn-glycerol 3-phosphate</name>
        <dbReference type="ChEBI" id="CHEBI:57597"/>
    </ligand>
</feature>
<evidence type="ECO:0000256" key="9">
    <source>
        <dbReference type="ARBA" id="ARBA00052716"/>
    </source>
</evidence>
<feature type="binding site" evidence="13">
    <location>
        <position position="146"/>
    </location>
    <ligand>
        <name>sn-glycerol 3-phosphate</name>
        <dbReference type="ChEBI" id="CHEBI:57597"/>
    </ligand>
</feature>
<keyword evidence="4 13" id="KW-0560">Oxidoreductase</keyword>
<evidence type="ECO:0000256" key="15">
    <source>
        <dbReference type="PIRSR" id="PIRSR000114-2"/>
    </source>
</evidence>
<evidence type="ECO:0000256" key="11">
    <source>
        <dbReference type="ARBA" id="ARBA00069372"/>
    </source>
</evidence>
<comment type="pathway">
    <text evidence="13">Membrane lipid metabolism; glycerophospholipid metabolism.</text>
</comment>
<feature type="binding site" evidence="13">
    <location>
        <position position="38"/>
    </location>
    <ligand>
        <name>NADPH</name>
        <dbReference type="ChEBI" id="CHEBI:57783"/>
    </ligand>
</feature>